<dbReference type="PROSITE" id="PS01033">
    <property type="entry name" value="GLOBIN"/>
    <property type="match status" value="1"/>
</dbReference>
<keyword evidence="1" id="KW-0813">Transport</keyword>
<dbReference type="PANTHER" id="PTHR47768">
    <property type="entry name" value="GLOBIN RELATED-RELATED"/>
    <property type="match status" value="1"/>
</dbReference>
<dbReference type="CDD" id="cd01040">
    <property type="entry name" value="Mb-like"/>
    <property type="match status" value="1"/>
</dbReference>
<comment type="similarity">
    <text evidence="1">Belongs to the globin family.</text>
</comment>
<evidence type="ECO:0000256" key="1">
    <source>
        <dbReference type="RuleBase" id="RU000356"/>
    </source>
</evidence>
<keyword evidence="1" id="KW-0479">Metal-binding</keyword>
<dbReference type="WBParaSite" id="PSAMB.scaffold5126size12583.g25931.t1">
    <property type="protein sequence ID" value="PSAMB.scaffold5126size12583.g25931.t1"/>
    <property type="gene ID" value="PSAMB.scaffold5126size12583.g25931"/>
</dbReference>
<name>A0A914WTZ6_9BILA</name>
<dbReference type="AlphaFoldDB" id="A0A914WTZ6"/>
<reference evidence="4" key="1">
    <citation type="submission" date="2022-11" db="UniProtKB">
        <authorList>
            <consortium name="WormBaseParasite"/>
        </authorList>
    </citation>
    <scope>IDENTIFICATION</scope>
</reference>
<keyword evidence="1" id="KW-0561">Oxygen transport</keyword>
<dbReference type="PANTHER" id="PTHR47768:SF1">
    <property type="entry name" value="GLOBIN FAMILY PROFILE DOMAIN-CONTAINING PROTEIN"/>
    <property type="match status" value="1"/>
</dbReference>
<sequence>MTGPESPSRRSLLQAVRARVPQLAHVAMGSRRMPDWKSISSRTPEVIRRVLRLEPKRRMSDSGAADNRRQSVALSALDKDKTDMIDHWQPNHRQRELIKLTWSDDFEYLYNLGSNIYVYIFNHEPNAKKLFPALAPYGDAWLDSKEFRGQALKFVQTLSQTVKNVHHMDRLQPLLYNVGRAHIRFADRGFRPEYWDVFHSAIKSAMAGHIASLTTLTDEDRAEAVKVWRMLTDYVVYQMRKGYMDGLEAKGGAIGSSSSS</sequence>
<dbReference type="Pfam" id="PF00042">
    <property type="entry name" value="Globin"/>
    <property type="match status" value="1"/>
</dbReference>
<accession>A0A914WTZ6</accession>
<dbReference type="GO" id="GO:0019825">
    <property type="term" value="F:oxygen binding"/>
    <property type="evidence" value="ECO:0007669"/>
    <property type="project" value="InterPro"/>
</dbReference>
<dbReference type="InterPro" id="IPR000971">
    <property type="entry name" value="Globin"/>
</dbReference>
<dbReference type="Proteomes" id="UP000887566">
    <property type="component" value="Unplaced"/>
</dbReference>
<feature type="domain" description="Globin" evidence="2">
    <location>
        <begin position="87"/>
        <end position="244"/>
    </location>
</feature>
<proteinExistence type="inferred from homology"/>
<dbReference type="GO" id="GO:0020037">
    <property type="term" value="F:heme binding"/>
    <property type="evidence" value="ECO:0007669"/>
    <property type="project" value="InterPro"/>
</dbReference>
<keyword evidence="3" id="KW-1185">Reference proteome</keyword>
<protein>
    <submittedName>
        <fullName evidence="4">Globin family profile domain-containing protein</fullName>
    </submittedName>
</protein>
<dbReference type="SUPFAM" id="SSF46458">
    <property type="entry name" value="Globin-like"/>
    <property type="match status" value="1"/>
</dbReference>
<dbReference type="Gene3D" id="1.10.490.10">
    <property type="entry name" value="Globins"/>
    <property type="match status" value="1"/>
</dbReference>
<dbReference type="InterPro" id="IPR012292">
    <property type="entry name" value="Globin/Proto"/>
</dbReference>
<evidence type="ECO:0000313" key="3">
    <source>
        <dbReference type="Proteomes" id="UP000887566"/>
    </source>
</evidence>
<dbReference type="InterPro" id="IPR009050">
    <property type="entry name" value="Globin-like_sf"/>
</dbReference>
<evidence type="ECO:0000259" key="2">
    <source>
        <dbReference type="PROSITE" id="PS01033"/>
    </source>
</evidence>
<organism evidence="3 4">
    <name type="scientific">Plectus sambesii</name>
    <dbReference type="NCBI Taxonomy" id="2011161"/>
    <lineage>
        <taxon>Eukaryota</taxon>
        <taxon>Metazoa</taxon>
        <taxon>Ecdysozoa</taxon>
        <taxon>Nematoda</taxon>
        <taxon>Chromadorea</taxon>
        <taxon>Plectida</taxon>
        <taxon>Plectina</taxon>
        <taxon>Plectoidea</taxon>
        <taxon>Plectidae</taxon>
        <taxon>Plectus</taxon>
    </lineage>
</organism>
<dbReference type="InterPro" id="IPR044399">
    <property type="entry name" value="Mb-like_M"/>
</dbReference>
<keyword evidence="1" id="KW-0349">Heme</keyword>
<keyword evidence="1" id="KW-0408">Iron</keyword>
<dbReference type="InterPro" id="IPR053341">
    <property type="entry name" value="Oxidative_stress_globin-like"/>
</dbReference>
<evidence type="ECO:0000313" key="4">
    <source>
        <dbReference type="WBParaSite" id="PSAMB.scaffold5126size12583.g25931.t1"/>
    </source>
</evidence>
<dbReference type="GO" id="GO:0005344">
    <property type="term" value="F:oxygen carrier activity"/>
    <property type="evidence" value="ECO:0007669"/>
    <property type="project" value="UniProtKB-KW"/>
</dbReference>